<accession>A0ABS8WX72</accession>
<evidence type="ECO:0000313" key="1">
    <source>
        <dbReference type="EMBL" id="MCE3216446.1"/>
    </source>
</evidence>
<dbReference type="Proteomes" id="UP000823775">
    <property type="component" value="Unassembled WGS sequence"/>
</dbReference>
<dbReference type="Gene3D" id="2.40.50.140">
    <property type="entry name" value="Nucleic acid-binding proteins"/>
    <property type="match status" value="1"/>
</dbReference>
<gene>
    <name evidence="1" type="primary">COPG2_2</name>
    <name evidence="1" type="ORF">HAX54_006573</name>
</gene>
<feature type="non-terminal residue" evidence="1">
    <location>
        <position position="1"/>
    </location>
</feature>
<dbReference type="InterPro" id="IPR012340">
    <property type="entry name" value="NA-bd_OB-fold"/>
</dbReference>
<comment type="caution">
    <text evidence="1">The sequence shown here is derived from an EMBL/GenBank/DDBJ whole genome shotgun (WGS) entry which is preliminary data.</text>
</comment>
<organism evidence="1 2">
    <name type="scientific">Datura stramonium</name>
    <name type="common">Jimsonweed</name>
    <name type="synonym">Common thornapple</name>
    <dbReference type="NCBI Taxonomy" id="4076"/>
    <lineage>
        <taxon>Eukaryota</taxon>
        <taxon>Viridiplantae</taxon>
        <taxon>Streptophyta</taxon>
        <taxon>Embryophyta</taxon>
        <taxon>Tracheophyta</taxon>
        <taxon>Spermatophyta</taxon>
        <taxon>Magnoliopsida</taxon>
        <taxon>eudicotyledons</taxon>
        <taxon>Gunneridae</taxon>
        <taxon>Pentapetalae</taxon>
        <taxon>asterids</taxon>
        <taxon>lamiids</taxon>
        <taxon>Solanales</taxon>
        <taxon>Solanaceae</taxon>
        <taxon>Solanoideae</taxon>
        <taxon>Datureae</taxon>
        <taxon>Datura</taxon>
    </lineage>
</organism>
<sequence length="108" mass="12287">FSDSKHYLMEKLGEKFSPYLYNKDAGPYIVIVISTTVKEFRGEVSFSTTYASKIYVNLDIDYVRSLVQNFTPMSIEVQVTGSSNVASIHIVEEMVLNQMDIKELFESA</sequence>
<evidence type="ECO:0000313" key="2">
    <source>
        <dbReference type="Proteomes" id="UP000823775"/>
    </source>
</evidence>
<protein>
    <submittedName>
        <fullName evidence="1">Coatomer subunit gamma-2</fullName>
    </submittedName>
</protein>
<proteinExistence type="predicted"/>
<name>A0ABS8WX72_DATST</name>
<dbReference type="EMBL" id="JACEIK010013307">
    <property type="protein sequence ID" value="MCE3216446.1"/>
    <property type="molecule type" value="Genomic_DNA"/>
</dbReference>
<keyword evidence="2" id="KW-1185">Reference proteome</keyword>
<reference evidence="1 2" key="1">
    <citation type="journal article" date="2021" name="BMC Genomics">
        <title>Datura genome reveals duplications of psychoactive alkaloid biosynthetic genes and high mutation rate following tissue culture.</title>
        <authorList>
            <person name="Rajewski A."/>
            <person name="Carter-House D."/>
            <person name="Stajich J."/>
            <person name="Litt A."/>
        </authorList>
    </citation>
    <scope>NUCLEOTIDE SEQUENCE [LARGE SCALE GENOMIC DNA]</scope>
    <source>
        <strain evidence="1">AR-01</strain>
    </source>
</reference>